<dbReference type="Gene3D" id="3.30.160.60">
    <property type="entry name" value="Classic Zinc Finger"/>
    <property type="match status" value="4"/>
</dbReference>
<dbReference type="OrthoDB" id="6077919at2759"/>
<feature type="domain" description="MADF" evidence="6">
    <location>
        <begin position="177"/>
        <end position="268"/>
    </location>
</feature>
<dbReference type="GeneID" id="105230241"/>
<keyword evidence="2" id="KW-0677">Repeat</keyword>
<evidence type="ECO:0000313" key="7">
    <source>
        <dbReference type="Proteomes" id="UP001652620"/>
    </source>
</evidence>
<dbReference type="PROSITE" id="PS00028">
    <property type="entry name" value="ZINC_FINGER_C2H2_1"/>
    <property type="match status" value="6"/>
</dbReference>
<dbReference type="InterPro" id="IPR036236">
    <property type="entry name" value="Znf_C2H2_sf"/>
</dbReference>
<proteinExistence type="predicted"/>
<organism evidence="7 8">
    <name type="scientific">Bactrocera dorsalis</name>
    <name type="common">Oriental fruit fly</name>
    <name type="synonym">Dacus dorsalis</name>
    <dbReference type="NCBI Taxonomy" id="27457"/>
    <lineage>
        <taxon>Eukaryota</taxon>
        <taxon>Metazoa</taxon>
        <taxon>Ecdysozoa</taxon>
        <taxon>Arthropoda</taxon>
        <taxon>Hexapoda</taxon>
        <taxon>Insecta</taxon>
        <taxon>Pterygota</taxon>
        <taxon>Neoptera</taxon>
        <taxon>Endopterygota</taxon>
        <taxon>Diptera</taxon>
        <taxon>Brachycera</taxon>
        <taxon>Muscomorpha</taxon>
        <taxon>Tephritoidea</taxon>
        <taxon>Tephritidae</taxon>
        <taxon>Bactrocera</taxon>
        <taxon>Bactrocera</taxon>
    </lineage>
</organism>
<dbReference type="PROSITE" id="PS51029">
    <property type="entry name" value="MADF"/>
    <property type="match status" value="2"/>
</dbReference>
<keyword evidence="3" id="KW-0863">Zinc-finger</keyword>
<dbReference type="RefSeq" id="XP_011209196.2">
    <property type="nucleotide sequence ID" value="XM_011210894.4"/>
</dbReference>
<sequence>MRETLHVCGKILTTDDYHFFALCCEKCDASFGQWSGFLKHLSNKHDLDLPLINTFIREDEQNPECDEISIKATLKQEMENELNKQIKVDAAEYESNGDFSDSEPEDNAKKIESNDDGQDNDCVSIKSDESTGAWNKTEDNNHLNTSSEGELFQDSKKKLKAFNFNIYEAYTRDISNKFLKIIEKYPILWNQQHSNYWLPEKRTRVLYSIKEYMAKVGYTVSDYGLRSIIQRILRDHKAYKQELAVCGRLDEPKTLFLKKCKFLEGPQNGGAIANEAENDSDVDDHPIHDDLDDDEFLLSSDIDSNAGNNPSEINAFLKDSRDGKRICFNMTVNPLIDEFVSLLRDNPVLWEVGQFQNLTERKRILESWIPIFQERHNVIFTYKDLTLNLKILRRTLTNMEERKVLAKSAQHLKDICSFLPKAKPITRLKCEECNRNFLTEYTLQAHRYAAHNIGTNPFKCEVCGRDFQAHNQLDTHLRRVHLKQFSVYCDVCNRGFLQHSAMVLHRQTHTGEKMFVCETCGKSFRRKINMQQHYMRIHLRQRNFNCELCPKTFYLKCHLRDHMNAHLNIRNHICPTCGKAFHSSHALMRHKQIHSEVKRYACKLCDARFHQFVGLNSHMKNKHKFVNDKDEEVQTQPVVHMTTLPANTTPDTSMQIKGEVVQSLDSWNMQNVLCVN</sequence>
<gene>
    <name evidence="8" type="primary">LOC105230241</name>
</gene>
<feature type="domain" description="C2H2-type" evidence="5">
    <location>
        <begin position="600"/>
        <end position="623"/>
    </location>
</feature>
<evidence type="ECO:0000256" key="2">
    <source>
        <dbReference type="ARBA" id="ARBA00022737"/>
    </source>
</evidence>
<evidence type="ECO:0000259" key="5">
    <source>
        <dbReference type="PROSITE" id="PS50157"/>
    </source>
</evidence>
<keyword evidence="1" id="KW-0479">Metal-binding</keyword>
<feature type="region of interest" description="Disordered" evidence="4">
    <location>
        <begin position="93"/>
        <end position="149"/>
    </location>
</feature>
<dbReference type="PANTHER" id="PTHR23234">
    <property type="entry name" value="ZNF44 PROTEIN"/>
    <property type="match status" value="1"/>
</dbReference>
<dbReference type="Pfam" id="PF00096">
    <property type="entry name" value="zf-C2H2"/>
    <property type="match status" value="1"/>
</dbReference>
<reference evidence="8" key="1">
    <citation type="submission" date="2025-08" db="UniProtKB">
        <authorList>
            <consortium name="RefSeq"/>
        </authorList>
    </citation>
    <scope>IDENTIFICATION</scope>
    <source>
        <tissue evidence="8">Adult</tissue>
    </source>
</reference>
<feature type="domain" description="MADF" evidence="6">
    <location>
        <begin position="338"/>
        <end position="424"/>
    </location>
</feature>
<evidence type="ECO:0000256" key="3">
    <source>
        <dbReference type="PROSITE-ProRule" id="PRU00042"/>
    </source>
</evidence>
<evidence type="ECO:0000256" key="1">
    <source>
        <dbReference type="ARBA" id="ARBA00022723"/>
    </source>
</evidence>
<evidence type="ECO:0000256" key="4">
    <source>
        <dbReference type="SAM" id="MobiDB-lite"/>
    </source>
</evidence>
<protein>
    <submittedName>
        <fullName evidence="8">Zinc finger protein 484 isoform X1</fullName>
    </submittedName>
</protein>
<dbReference type="PANTHER" id="PTHR23234:SF10">
    <property type="entry name" value="RIKEN CDNA 6720489N17 GENE-RELATED"/>
    <property type="match status" value="1"/>
</dbReference>
<evidence type="ECO:0000313" key="8">
    <source>
        <dbReference type="RefSeq" id="XP_011209196.2"/>
    </source>
</evidence>
<name>A0A6I9VGI6_BACDO</name>
<feature type="domain" description="C2H2-type" evidence="5">
    <location>
        <begin position="487"/>
        <end position="514"/>
    </location>
</feature>
<keyword evidence="7" id="KW-1185">Reference proteome</keyword>
<feature type="domain" description="C2H2-type" evidence="5">
    <location>
        <begin position="515"/>
        <end position="543"/>
    </location>
</feature>
<dbReference type="Pfam" id="PF13912">
    <property type="entry name" value="zf-C2H2_6"/>
    <property type="match status" value="2"/>
</dbReference>
<feature type="domain" description="C2H2-type" evidence="5">
    <location>
        <begin position="428"/>
        <end position="451"/>
    </location>
</feature>
<dbReference type="Proteomes" id="UP001652620">
    <property type="component" value="Unplaced"/>
</dbReference>
<feature type="domain" description="C2H2-type" evidence="5">
    <location>
        <begin position="544"/>
        <end position="571"/>
    </location>
</feature>
<dbReference type="SMART" id="SM00355">
    <property type="entry name" value="ZnF_C2H2"/>
    <property type="match status" value="8"/>
</dbReference>
<dbReference type="InterPro" id="IPR050758">
    <property type="entry name" value="Znf_C2H2-type"/>
</dbReference>
<dbReference type="SUPFAM" id="SSF57667">
    <property type="entry name" value="beta-beta-alpha zinc fingers"/>
    <property type="match status" value="3"/>
</dbReference>
<accession>A0A6I9VGI6</accession>
<dbReference type="InterPro" id="IPR013087">
    <property type="entry name" value="Znf_C2H2_type"/>
</dbReference>
<keyword evidence="3" id="KW-0862">Zinc</keyword>
<evidence type="ECO:0000259" key="6">
    <source>
        <dbReference type="PROSITE" id="PS51029"/>
    </source>
</evidence>
<feature type="domain" description="C2H2-type" evidence="5">
    <location>
        <begin position="572"/>
        <end position="599"/>
    </location>
</feature>
<dbReference type="InterPro" id="IPR006578">
    <property type="entry name" value="MADF-dom"/>
</dbReference>
<feature type="domain" description="C2H2-type" evidence="5">
    <location>
        <begin position="458"/>
        <end position="486"/>
    </location>
</feature>
<dbReference type="PROSITE" id="PS50157">
    <property type="entry name" value="ZINC_FINGER_C2H2_2"/>
    <property type="match status" value="7"/>
</dbReference>